<name>A0AAD8QAB6_9PEZI</name>
<comment type="caution">
    <text evidence="3">The sequence shown here is derived from an EMBL/GenBank/DDBJ whole genome shotgun (WGS) entry which is preliminary data.</text>
</comment>
<dbReference type="Gene3D" id="4.10.240.10">
    <property type="entry name" value="Zn(2)-C6 fungal-type DNA-binding domain"/>
    <property type="match status" value="1"/>
</dbReference>
<dbReference type="RefSeq" id="XP_060419620.1">
    <property type="nucleotide sequence ID" value="XM_060551483.1"/>
</dbReference>
<reference evidence="3" key="1">
    <citation type="submission" date="2021-06" db="EMBL/GenBank/DDBJ databases">
        <title>Comparative genomics, transcriptomics and evolutionary studies reveal genomic signatures of adaptation to plant cell wall in hemibiotrophic fungi.</title>
        <authorList>
            <consortium name="DOE Joint Genome Institute"/>
            <person name="Baroncelli R."/>
            <person name="Diaz J.F."/>
            <person name="Benocci T."/>
            <person name="Peng M."/>
            <person name="Battaglia E."/>
            <person name="Haridas S."/>
            <person name="Andreopoulos W."/>
            <person name="Labutti K."/>
            <person name="Pangilinan J."/>
            <person name="Floch G.L."/>
            <person name="Makela M.R."/>
            <person name="Henrissat B."/>
            <person name="Grigoriev I.V."/>
            <person name="Crouch J.A."/>
            <person name="De Vries R.P."/>
            <person name="Sukno S.A."/>
            <person name="Thon M.R."/>
        </authorList>
    </citation>
    <scope>NUCLEOTIDE SEQUENCE</scope>
    <source>
        <strain evidence="3">CBS 125086</strain>
    </source>
</reference>
<dbReference type="Proteomes" id="UP001230504">
    <property type="component" value="Unassembled WGS sequence"/>
</dbReference>
<dbReference type="InterPro" id="IPR036864">
    <property type="entry name" value="Zn2-C6_fun-type_DNA-bd_sf"/>
</dbReference>
<dbReference type="Pfam" id="PF00172">
    <property type="entry name" value="Zn_clus"/>
    <property type="match status" value="1"/>
</dbReference>
<keyword evidence="1" id="KW-0539">Nucleus</keyword>
<dbReference type="EMBL" id="JAHLJV010000003">
    <property type="protein sequence ID" value="KAK1598958.1"/>
    <property type="molecule type" value="Genomic_DNA"/>
</dbReference>
<dbReference type="GO" id="GO:0000981">
    <property type="term" value="F:DNA-binding transcription factor activity, RNA polymerase II-specific"/>
    <property type="evidence" value="ECO:0007669"/>
    <property type="project" value="InterPro"/>
</dbReference>
<dbReference type="PROSITE" id="PS50048">
    <property type="entry name" value="ZN2_CY6_FUNGAL_2"/>
    <property type="match status" value="1"/>
</dbReference>
<protein>
    <recommendedName>
        <fullName evidence="2">Zn(2)-C6 fungal-type domain-containing protein</fullName>
    </recommendedName>
</protein>
<gene>
    <name evidence="3" type="ORF">LY79DRAFT_204340</name>
</gene>
<accession>A0AAD8QAB6</accession>
<dbReference type="AlphaFoldDB" id="A0AAD8QAB6"/>
<dbReference type="CDD" id="cd00067">
    <property type="entry name" value="GAL4"/>
    <property type="match status" value="1"/>
</dbReference>
<dbReference type="SMART" id="SM00066">
    <property type="entry name" value="GAL4"/>
    <property type="match status" value="1"/>
</dbReference>
<dbReference type="GO" id="GO:0008270">
    <property type="term" value="F:zinc ion binding"/>
    <property type="evidence" value="ECO:0007669"/>
    <property type="project" value="InterPro"/>
</dbReference>
<evidence type="ECO:0000313" key="4">
    <source>
        <dbReference type="Proteomes" id="UP001230504"/>
    </source>
</evidence>
<evidence type="ECO:0000256" key="1">
    <source>
        <dbReference type="ARBA" id="ARBA00023242"/>
    </source>
</evidence>
<evidence type="ECO:0000259" key="2">
    <source>
        <dbReference type="PROSITE" id="PS50048"/>
    </source>
</evidence>
<dbReference type="GeneID" id="85435723"/>
<keyword evidence="4" id="KW-1185">Reference proteome</keyword>
<dbReference type="SUPFAM" id="SSF57701">
    <property type="entry name" value="Zn2/Cys6 DNA-binding domain"/>
    <property type="match status" value="1"/>
</dbReference>
<dbReference type="InterPro" id="IPR001138">
    <property type="entry name" value="Zn2Cys6_DnaBD"/>
</dbReference>
<evidence type="ECO:0000313" key="3">
    <source>
        <dbReference type="EMBL" id="KAK1598958.1"/>
    </source>
</evidence>
<feature type="domain" description="Zn(2)-C6 fungal-type" evidence="2">
    <location>
        <begin position="7"/>
        <end position="37"/>
    </location>
</feature>
<proteinExistence type="predicted"/>
<organism evidence="3 4">
    <name type="scientific">Colletotrichum navitas</name>
    <dbReference type="NCBI Taxonomy" id="681940"/>
    <lineage>
        <taxon>Eukaryota</taxon>
        <taxon>Fungi</taxon>
        <taxon>Dikarya</taxon>
        <taxon>Ascomycota</taxon>
        <taxon>Pezizomycotina</taxon>
        <taxon>Sordariomycetes</taxon>
        <taxon>Hypocreomycetidae</taxon>
        <taxon>Glomerellales</taxon>
        <taxon>Glomerellaceae</taxon>
        <taxon>Colletotrichum</taxon>
        <taxon>Colletotrichum graminicola species complex</taxon>
    </lineage>
</organism>
<sequence length="444" mass="49735">MSLRKTSCLSCVASKRRCDRALPACQRCSRQSLSCRYPYPPAATMYLPRVCEEGSLQGLPQSPCLTLGQVSNNTTAVEQTEYDDFSRNSEGLQNKDLLVPEGTDVDLLNRDWLAESLDLSTLLHDPSFQSYSERVSAIPFVPPRHWSFEKQRTRLQDTQQSSTKGMSSEIHGPMNLLSSVILGPWNKFDDVATWRYCASEMLSYISLYATYGTSPIATITNQDSTDLDPVLKRALGVCAAHGTLTQTRKHVFDQLLDHELEQLATLSQSAPVYDARWQRHHSETILRETTARLQALTMYQIIRLFSGRAQDFRKAAAYETLLASWARELQLQVHILQQHTTIVGFGFEGTDPNVLDAAHRAILMSYTVRAVHSVLNYKTCAVWNDLFAITMPTSLSGPIILSYPEYVNAWERGVTPTLSEDNRRLSNLVVAACKGVDAVKMGTT</sequence>